<evidence type="ECO:0000313" key="2">
    <source>
        <dbReference type="Proteomes" id="UP000826195"/>
    </source>
</evidence>
<name>A0AAV7IC96_COTGL</name>
<organism evidence="1 2">
    <name type="scientific">Cotesia glomerata</name>
    <name type="common">Lepidopteran parasitic wasp</name>
    <name type="synonym">Apanteles glomeratus</name>
    <dbReference type="NCBI Taxonomy" id="32391"/>
    <lineage>
        <taxon>Eukaryota</taxon>
        <taxon>Metazoa</taxon>
        <taxon>Ecdysozoa</taxon>
        <taxon>Arthropoda</taxon>
        <taxon>Hexapoda</taxon>
        <taxon>Insecta</taxon>
        <taxon>Pterygota</taxon>
        <taxon>Neoptera</taxon>
        <taxon>Endopterygota</taxon>
        <taxon>Hymenoptera</taxon>
        <taxon>Apocrita</taxon>
        <taxon>Ichneumonoidea</taxon>
        <taxon>Braconidae</taxon>
        <taxon>Microgastrinae</taxon>
        <taxon>Cotesia</taxon>
    </lineage>
</organism>
<comment type="caution">
    <text evidence="1">The sequence shown here is derived from an EMBL/GenBank/DDBJ whole genome shotgun (WGS) entry which is preliminary data.</text>
</comment>
<dbReference type="EMBL" id="JAHXZJ010001864">
    <property type="protein sequence ID" value="KAH0548882.1"/>
    <property type="molecule type" value="Genomic_DNA"/>
</dbReference>
<dbReference type="AlphaFoldDB" id="A0AAV7IC96"/>
<protein>
    <submittedName>
        <fullName evidence="1">Uncharacterized protein</fullName>
    </submittedName>
</protein>
<evidence type="ECO:0000313" key="1">
    <source>
        <dbReference type="EMBL" id="KAH0548882.1"/>
    </source>
</evidence>
<sequence>MYLTTTSKITLSPLYNLYLTIHSKAINSKCFINDDLLALISQLDGYVKPLEENEVPIGMEFQLVREFTKSELNEYLNPIVTYKGVHFMINGKLITIDLNDNSPLSRKLELFLTEDRIEDSSLLMLEFTIDRIPMVECDGINHLKPPKAVNI</sequence>
<reference evidence="1 2" key="1">
    <citation type="journal article" date="2021" name="J. Hered.">
        <title>A chromosome-level genome assembly of the parasitoid wasp, Cotesia glomerata (Hymenoptera: Braconidae).</title>
        <authorList>
            <person name="Pinto B.J."/>
            <person name="Weis J.J."/>
            <person name="Gamble T."/>
            <person name="Ode P.J."/>
            <person name="Paul R."/>
            <person name="Zaspel J.M."/>
        </authorList>
    </citation>
    <scope>NUCLEOTIDE SEQUENCE [LARGE SCALE GENOMIC DNA]</scope>
    <source>
        <strain evidence="1">CgM1</strain>
    </source>
</reference>
<gene>
    <name evidence="1" type="ORF">KQX54_003836</name>
</gene>
<dbReference type="Proteomes" id="UP000826195">
    <property type="component" value="Unassembled WGS sequence"/>
</dbReference>
<proteinExistence type="predicted"/>
<accession>A0AAV7IC96</accession>
<keyword evidence="2" id="KW-1185">Reference proteome</keyword>